<name>A0ABT5H7F9_9BACE</name>
<dbReference type="RefSeq" id="WP_272720266.1">
    <property type="nucleotide sequence ID" value="NZ_JAQPYS010000053.1"/>
</dbReference>
<comment type="caution">
    <text evidence="2">The sequence shown here is derived from an EMBL/GenBank/DDBJ whole genome shotgun (WGS) entry which is preliminary data.</text>
</comment>
<dbReference type="InterPro" id="IPR042278">
    <property type="entry name" value="Mfa-like_1_N"/>
</dbReference>
<proteinExistence type="predicted"/>
<keyword evidence="3" id="KW-1185">Reference proteome</keyword>
<feature type="chain" id="PRO_5047412531" evidence="1">
    <location>
        <begin position="23"/>
        <end position="529"/>
    </location>
</feature>
<gene>
    <name evidence="2" type="ORF">PQG98_08580</name>
</gene>
<keyword evidence="1" id="KW-0732">Signal</keyword>
<evidence type="ECO:0000313" key="3">
    <source>
        <dbReference type="Proteomes" id="UP001215398"/>
    </source>
</evidence>
<dbReference type="PROSITE" id="PS51257">
    <property type="entry name" value="PROKAR_LIPOPROTEIN"/>
    <property type="match status" value="1"/>
</dbReference>
<accession>A0ABT5H7F9</accession>
<reference evidence="2 3" key="1">
    <citation type="submission" date="2023-01" db="EMBL/GenBank/DDBJ databases">
        <title>Exploring GABA producing Bacteroides strains toward improving mental health.</title>
        <authorList>
            <person name="Yousuf B."/>
            <person name="Bouhlel N.E."/>
            <person name="Mottawea W."/>
            <person name="Hammami R."/>
        </authorList>
    </citation>
    <scope>NUCLEOTIDE SEQUENCE [LARGE SCALE GENOMIC DNA]</scope>
    <source>
        <strain evidence="2 3">UO.H1054</strain>
    </source>
</reference>
<dbReference type="Pfam" id="PF13149">
    <property type="entry name" value="Mfa_like_1"/>
    <property type="match status" value="1"/>
</dbReference>
<evidence type="ECO:0000256" key="1">
    <source>
        <dbReference type="SAM" id="SignalP"/>
    </source>
</evidence>
<dbReference type="CDD" id="cd13120">
    <property type="entry name" value="BF2867_like_N"/>
    <property type="match status" value="1"/>
</dbReference>
<dbReference type="Gene3D" id="2.60.40.3570">
    <property type="match status" value="1"/>
</dbReference>
<protein>
    <submittedName>
        <fullName evidence="2">Fimbrillin family protein</fullName>
    </submittedName>
</protein>
<evidence type="ECO:0000313" key="2">
    <source>
        <dbReference type="EMBL" id="MDC7136395.1"/>
    </source>
</evidence>
<dbReference type="EMBL" id="JAQPYS010000053">
    <property type="protein sequence ID" value="MDC7136395.1"/>
    <property type="molecule type" value="Genomic_DNA"/>
</dbReference>
<organism evidence="2 3">
    <name type="scientific">Bacteroides zhangwenhongii</name>
    <dbReference type="NCBI Taxonomy" id="2650157"/>
    <lineage>
        <taxon>Bacteria</taxon>
        <taxon>Pseudomonadati</taxon>
        <taxon>Bacteroidota</taxon>
        <taxon>Bacteroidia</taxon>
        <taxon>Bacteroidales</taxon>
        <taxon>Bacteroidaceae</taxon>
        <taxon>Bacteroides</taxon>
    </lineage>
</organism>
<sequence length="529" mass="59209">MKIYSYISALLIAGIASFSSCSQEEDVKEMNGDNSSSGLQISVSDGGYFDTTPGTRAIEKGYATEFTEGDEIGIFGVDANGIVENINNRKCMMTADGNWKIDGEQIKYNGAEFKQMKFYAYYPYDVNVKFDVTEGDPFAEYISEWTLGNDQSGEKYTKYDLMTSSSSAVVDNRFKGEINFKMQHCMALAVLKMPNLVYNFINGSVTIDDYEIPISNASFKLNNEEVTPYYQKGTGAYRFLVKPGEEFKIEATYTGVKEMTCTASTTLKCGTAKEYKVTDTNKKEHTLAVGDYYCADGSLVSKDAEIVPNNVIGIVCYVGNIQPSEASSENEIKDALLRDYSNCTHGLVVAVNYAEYNNSKTSVFSPNSRDYFYGDWFKTDEEWKDKFFNSDDVLTSSATDLATFASTLPFLGYNNTELMLMSPSRANACEAAANYVEEYRKNVESPSTVSAWFAPSLRELHVLFTEISTINAQLKKVNGDELKAGDRHWSTNERNRNTQIVYQHNLSTGVILDKRRNEGAGYFRMMLAF</sequence>
<dbReference type="Proteomes" id="UP001215398">
    <property type="component" value="Unassembled WGS sequence"/>
</dbReference>
<feature type="signal peptide" evidence="1">
    <location>
        <begin position="1"/>
        <end position="22"/>
    </location>
</feature>
<dbReference type="InterPro" id="IPR025049">
    <property type="entry name" value="Mfa-like_1"/>
</dbReference>
<dbReference type="Gene3D" id="2.60.40.2620">
    <property type="entry name" value="Fimbrillin-like"/>
    <property type="match status" value="1"/>
</dbReference>